<keyword evidence="1" id="KW-1133">Transmembrane helix</keyword>
<feature type="transmembrane region" description="Helical" evidence="1">
    <location>
        <begin position="20"/>
        <end position="38"/>
    </location>
</feature>
<gene>
    <name evidence="2" type="ORF">C8D94_103397</name>
</gene>
<proteinExistence type="predicted"/>
<dbReference type="Proteomes" id="UP000255317">
    <property type="component" value="Unassembled WGS sequence"/>
</dbReference>
<keyword evidence="3" id="KW-1185">Reference proteome</keyword>
<keyword evidence="1" id="KW-0472">Membrane</keyword>
<evidence type="ECO:0000313" key="2">
    <source>
        <dbReference type="EMBL" id="RDK85570.1"/>
    </source>
</evidence>
<keyword evidence="1" id="KW-0812">Transmembrane</keyword>
<dbReference type="AlphaFoldDB" id="A0A370QC40"/>
<sequence>MQTDEVVEKVKDKFVWKWKYTLVLLLNAGYIVLFYYIMKAYA</sequence>
<dbReference type="EMBL" id="QRAO01000003">
    <property type="protein sequence ID" value="RDK85570.1"/>
    <property type="molecule type" value="Genomic_DNA"/>
</dbReference>
<evidence type="ECO:0000313" key="3">
    <source>
        <dbReference type="Proteomes" id="UP000255317"/>
    </source>
</evidence>
<comment type="caution">
    <text evidence="2">The sequence shown here is derived from an EMBL/GenBank/DDBJ whole genome shotgun (WGS) entry which is preliminary data.</text>
</comment>
<accession>A0A370QC40</accession>
<reference evidence="2 3" key="1">
    <citation type="submission" date="2018-07" db="EMBL/GenBank/DDBJ databases">
        <title>Genomic Encyclopedia of Type Strains, Phase IV (KMG-IV): sequencing the most valuable type-strain genomes for metagenomic binning, comparative biology and taxonomic classification.</title>
        <authorList>
            <person name="Goeker M."/>
        </authorList>
    </citation>
    <scope>NUCLEOTIDE SEQUENCE [LARGE SCALE GENOMIC DNA]</scope>
    <source>
        <strain evidence="2 3">DSM 101478</strain>
    </source>
</reference>
<evidence type="ECO:0000256" key="1">
    <source>
        <dbReference type="SAM" id="Phobius"/>
    </source>
</evidence>
<protein>
    <submittedName>
        <fullName evidence="2">Uncharacterized protein</fullName>
    </submittedName>
</protein>
<name>A0A370QC40_9FLAO</name>
<organism evidence="2 3">
    <name type="scientific">Marinirhabdus gelatinilytica</name>
    <dbReference type="NCBI Taxonomy" id="1703343"/>
    <lineage>
        <taxon>Bacteria</taxon>
        <taxon>Pseudomonadati</taxon>
        <taxon>Bacteroidota</taxon>
        <taxon>Flavobacteriia</taxon>
        <taxon>Flavobacteriales</taxon>
        <taxon>Flavobacteriaceae</taxon>
    </lineage>
</organism>